<dbReference type="InterPro" id="IPR001128">
    <property type="entry name" value="Cyt_P450"/>
</dbReference>
<keyword evidence="3" id="KW-0503">Monooxygenase</keyword>
<organism evidence="4 5">
    <name type="scientific">Streptomyces roseoverticillatus</name>
    <dbReference type="NCBI Taxonomy" id="66429"/>
    <lineage>
        <taxon>Bacteria</taxon>
        <taxon>Bacillati</taxon>
        <taxon>Actinomycetota</taxon>
        <taxon>Actinomycetes</taxon>
        <taxon>Kitasatosporales</taxon>
        <taxon>Streptomycetaceae</taxon>
        <taxon>Streptomyces</taxon>
    </lineage>
</organism>
<gene>
    <name evidence="4" type="ORF">AB0L03_28005</name>
</gene>
<evidence type="ECO:0000313" key="4">
    <source>
        <dbReference type="EMBL" id="MEV4926618.1"/>
    </source>
</evidence>
<keyword evidence="3" id="KW-0479">Metal-binding</keyword>
<dbReference type="InterPro" id="IPR036396">
    <property type="entry name" value="Cyt_P450_sf"/>
</dbReference>
<keyword evidence="3" id="KW-0560">Oxidoreductase</keyword>
<dbReference type="PANTHER" id="PTHR24305:SF166">
    <property type="entry name" value="CYTOCHROME P450 12A4, MITOCHONDRIAL-RELATED"/>
    <property type="match status" value="1"/>
</dbReference>
<evidence type="ECO:0000256" key="1">
    <source>
        <dbReference type="ARBA" id="ARBA00001971"/>
    </source>
</evidence>
<dbReference type="PRINTS" id="PR00463">
    <property type="entry name" value="EP450I"/>
</dbReference>
<dbReference type="InterPro" id="IPR050121">
    <property type="entry name" value="Cytochrome_P450_monoxygenase"/>
</dbReference>
<sequence length="427" mass="46464">MPASPSAPLAAPSAVPAAVGRMLLGPSYMERRFARHGEVVPDWAPGFGRMVWLRDPQLIEQVLRAPGADLGAVGRLFGRAIGTATTLQQLSGEQHRAMRRVVVTTVRGDALDGCRKATSAAAQRMVDACPVGTPFRLAPLLDQALSQANVQAAVSIDDPRQLRDWSAAFLELRRSSARFPSVAHSVGLLPRYPPAARARRACQALIRAEVTRRRRAGAAHDDALGRLLAAESAELTDQALSDQIVSYMFGSQTSSPATAWVIERAVRRPGVWDRIAAEAAAGADDFPYTEAVIQEGLRLRPPITLLPWRLRRPCDLGGRLVPAGTWAVASIWDLHRRPEVYADPEAFRPERFLGARPPRGAWLPFGAGPHACVASRLSFLQIREMLHALARRGRLLPAVRRDEGIGHGSSIDTYPARGCRVVLHARP</sequence>
<proteinExistence type="inferred from homology"/>
<dbReference type="Proteomes" id="UP001552479">
    <property type="component" value="Unassembled WGS sequence"/>
</dbReference>
<comment type="similarity">
    <text evidence="2 3">Belongs to the cytochrome P450 family.</text>
</comment>
<evidence type="ECO:0000256" key="3">
    <source>
        <dbReference type="RuleBase" id="RU000461"/>
    </source>
</evidence>
<keyword evidence="3" id="KW-0349">Heme</keyword>
<evidence type="ECO:0000313" key="5">
    <source>
        <dbReference type="Proteomes" id="UP001552479"/>
    </source>
</evidence>
<dbReference type="RefSeq" id="WP_366089995.1">
    <property type="nucleotide sequence ID" value="NZ_JBFASG010000036.1"/>
</dbReference>
<name>A0ABV3J1P2_9ACTN</name>
<reference evidence="4 5" key="1">
    <citation type="submission" date="2024-06" db="EMBL/GenBank/DDBJ databases">
        <title>The Natural Products Discovery Center: Release of the First 8490 Sequenced Strains for Exploring Actinobacteria Biosynthetic Diversity.</title>
        <authorList>
            <person name="Kalkreuter E."/>
            <person name="Kautsar S.A."/>
            <person name="Yang D."/>
            <person name="Bader C.D."/>
            <person name="Teijaro C.N."/>
            <person name="Fluegel L."/>
            <person name="Davis C.M."/>
            <person name="Simpson J.R."/>
            <person name="Lauterbach L."/>
            <person name="Steele A.D."/>
            <person name="Gui C."/>
            <person name="Meng S."/>
            <person name="Li G."/>
            <person name="Viehrig K."/>
            <person name="Ye F."/>
            <person name="Su P."/>
            <person name="Kiefer A.F."/>
            <person name="Nichols A."/>
            <person name="Cepeda A.J."/>
            <person name="Yan W."/>
            <person name="Fan B."/>
            <person name="Jiang Y."/>
            <person name="Adhikari A."/>
            <person name="Zheng C.-J."/>
            <person name="Schuster L."/>
            <person name="Cowan T.M."/>
            <person name="Smanski M.J."/>
            <person name="Chevrette M.G."/>
            <person name="De Carvalho L.P.S."/>
            <person name="Shen B."/>
        </authorList>
    </citation>
    <scope>NUCLEOTIDE SEQUENCE [LARGE SCALE GENOMIC DNA]</scope>
    <source>
        <strain evidence="4 5">NPDC053791</strain>
    </source>
</reference>
<dbReference type="InterPro" id="IPR017972">
    <property type="entry name" value="Cyt_P450_CS"/>
</dbReference>
<keyword evidence="5" id="KW-1185">Reference proteome</keyword>
<dbReference type="EMBL" id="JBFASG010000036">
    <property type="protein sequence ID" value="MEV4926618.1"/>
    <property type="molecule type" value="Genomic_DNA"/>
</dbReference>
<dbReference type="Gene3D" id="1.10.630.10">
    <property type="entry name" value="Cytochrome P450"/>
    <property type="match status" value="1"/>
</dbReference>
<dbReference type="PANTHER" id="PTHR24305">
    <property type="entry name" value="CYTOCHROME P450"/>
    <property type="match status" value="1"/>
</dbReference>
<protein>
    <submittedName>
        <fullName evidence="4">Cytochrome P450</fullName>
    </submittedName>
</protein>
<dbReference type="SUPFAM" id="SSF48264">
    <property type="entry name" value="Cytochrome P450"/>
    <property type="match status" value="1"/>
</dbReference>
<evidence type="ECO:0000256" key="2">
    <source>
        <dbReference type="ARBA" id="ARBA00010617"/>
    </source>
</evidence>
<dbReference type="PRINTS" id="PR00385">
    <property type="entry name" value="P450"/>
</dbReference>
<dbReference type="PROSITE" id="PS00086">
    <property type="entry name" value="CYTOCHROME_P450"/>
    <property type="match status" value="1"/>
</dbReference>
<accession>A0ABV3J1P2</accession>
<keyword evidence="3" id="KW-0408">Iron</keyword>
<comment type="caution">
    <text evidence="4">The sequence shown here is derived from an EMBL/GenBank/DDBJ whole genome shotgun (WGS) entry which is preliminary data.</text>
</comment>
<comment type="cofactor">
    <cofactor evidence="1">
        <name>heme</name>
        <dbReference type="ChEBI" id="CHEBI:30413"/>
    </cofactor>
</comment>
<dbReference type="InterPro" id="IPR002401">
    <property type="entry name" value="Cyt_P450_E_grp-I"/>
</dbReference>
<dbReference type="Pfam" id="PF00067">
    <property type="entry name" value="p450"/>
    <property type="match status" value="1"/>
</dbReference>